<dbReference type="InterPro" id="IPR017946">
    <property type="entry name" value="PLC-like_Pdiesterase_TIM-brl"/>
</dbReference>
<accession>A0A1H0JB85</accession>
<dbReference type="Gene3D" id="3.20.20.190">
    <property type="entry name" value="Phosphatidylinositol (PI) phosphodiesterase"/>
    <property type="match status" value="1"/>
</dbReference>
<dbReference type="PROSITE" id="PS51704">
    <property type="entry name" value="GP_PDE"/>
    <property type="match status" value="1"/>
</dbReference>
<protein>
    <submittedName>
        <fullName evidence="2">Glycerophosphoryl diester phosphodiesterase</fullName>
    </submittedName>
</protein>
<sequence length="281" mass="31306">MTFFDNFSAPHLIAAHRGTRAYYPENTLLAFTKSIDRCHFIELDVQLSKDCAMVVIHDSTLIRTTDAILKKSALGMHSLNVSDWTLSQLKSLDAGSWFYHTDPFGTASSKIRSTEKKSSPIVLSIPTLQEVLLEPTLRQVPINIEIKDHKHSSRKNPIVSTAIDIIGQTGSVDRVLLSSFNHDYLIRAKQLMPQLSTAALQSRFNPPNIKEYLLFLGVAAYHPEDSIVTPDLISELQRAGIRVNVFTVNSPKRQKQLFELGATAVITDYPELPGRQPATPG</sequence>
<dbReference type="SUPFAM" id="SSF51695">
    <property type="entry name" value="PLC-like phosphodiesterases"/>
    <property type="match status" value="1"/>
</dbReference>
<dbReference type="Proteomes" id="UP000199073">
    <property type="component" value="Unassembled WGS sequence"/>
</dbReference>
<organism evidence="2 3">
    <name type="scientific">Desulforhopalus singaporensis</name>
    <dbReference type="NCBI Taxonomy" id="91360"/>
    <lineage>
        <taxon>Bacteria</taxon>
        <taxon>Pseudomonadati</taxon>
        <taxon>Thermodesulfobacteriota</taxon>
        <taxon>Desulfobulbia</taxon>
        <taxon>Desulfobulbales</taxon>
        <taxon>Desulfocapsaceae</taxon>
        <taxon>Desulforhopalus</taxon>
    </lineage>
</organism>
<dbReference type="OrthoDB" id="9787897at2"/>
<dbReference type="EMBL" id="FNJI01000001">
    <property type="protein sequence ID" value="SDO41018.1"/>
    <property type="molecule type" value="Genomic_DNA"/>
</dbReference>
<dbReference type="PANTHER" id="PTHR46211">
    <property type="entry name" value="GLYCEROPHOSPHORYL DIESTER PHOSPHODIESTERASE"/>
    <property type="match status" value="1"/>
</dbReference>
<dbReference type="InterPro" id="IPR030395">
    <property type="entry name" value="GP_PDE_dom"/>
</dbReference>
<dbReference type="GO" id="GO:0008081">
    <property type="term" value="F:phosphoric diester hydrolase activity"/>
    <property type="evidence" value="ECO:0007669"/>
    <property type="project" value="InterPro"/>
</dbReference>
<dbReference type="PANTHER" id="PTHR46211:SF1">
    <property type="entry name" value="GLYCEROPHOSPHODIESTER PHOSPHODIESTERASE, CYTOPLASMIC"/>
    <property type="match status" value="1"/>
</dbReference>
<reference evidence="2 3" key="1">
    <citation type="submission" date="2016-10" db="EMBL/GenBank/DDBJ databases">
        <authorList>
            <person name="de Groot N.N."/>
        </authorList>
    </citation>
    <scope>NUCLEOTIDE SEQUENCE [LARGE SCALE GENOMIC DNA]</scope>
    <source>
        <strain evidence="2 3">DSM 12130</strain>
    </source>
</reference>
<feature type="domain" description="GP-PDE" evidence="1">
    <location>
        <begin position="11"/>
        <end position="277"/>
    </location>
</feature>
<evidence type="ECO:0000313" key="3">
    <source>
        <dbReference type="Proteomes" id="UP000199073"/>
    </source>
</evidence>
<keyword evidence="3" id="KW-1185">Reference proteome</keyword>
<dbReference type="GO" id="GO:0006629">
    <property type="term" value="P:lipid metabolic process"/>
    <property type="evidence" value="ECO:0007669"/>
    <property type="project" value="InterPro"/>
</dbReference>
<dbReference type="STRING" id="91360.SAMN05660330_00221"/>
<gene>
    <name evidence="2" type="ORF">SAMN05660330_00221</name>
</gene>
<evidence type="ECO:0000313" key="2">
    <source>
        <dbReference type="EMBL" id="SDO41018.1"/>
    </source>
</evidence>
<evidence type="ECO:0000259" key="1">
    <source>
        <dbReference type="PROSITE" id="PS51704"/>
    </source>
</evidence>
<name>A0A1H0JB85_9BACT</name>
<dbReference type="AlphaFoldDB" id="A0A1H0JB85"/>
<dbReference type="RefSeq" id="WP_092218890.1">
    <property type="nucleotide sequence ID" value="NZ_FNJI01000001.1"/>
</dbReference>
<proteinExistence type="predicted"/>
<dbReference type="Pfam" id="PF03009">
    <property type="entry name" value="GDPD"/>
    <property type="match status" value="1"/>
</dbReference>